<sequence length="391" mass="40002">MADRAMSVEGVRRRNLGEVLRLVHEEGAQSRARITASTGLNRSTVADLVAALAEAGLVEEREPDQTKRVGRPSPIVASSDDVVAIAVNPEVDALEVGAIALSGAVRARVREEADRLLTPEETAAAVARIVEGWRGRELAGKRIVGLGAAVPGLVRAADGVVRLAPHLRWREAAVGELLHEATGLRVAVGNDASLGARAEHLFGAAEGHENAVYLNGGASGIGGGLILDGRPIGGAGGYAGEWGQNRPGIPDDADRRAPDGALEDEVSRARLLHALGLVSADDPTLAAALAASTSAAVADEVERQRRILATALANAVNVLNPSVIVLGGFLGMLVAADADGFDAAVRAHALSAPAEGLVIRPAALAEDRLLIGAAEAAFAPLLADPLADPPA</sequence>
<protein>
    <submittedName>
        <fullName evidence="3">ROK family transcriptional regulator</fullName>
    </submittedName>
</protein>
<organism evidence="3 4">
    <name type="scientific">Microbacterium gilvum</name>
    <dbReference type="NCBI Taxonomy" id="1336204"/>
    <lineage>
        <taxon>Bacteria</taxon>
        <taxon>Bacillati</taxon>
        <taxon>Actinomycetota</taxon>
        <taxon>Actinomycetes</taxon>
        <taxon>Micrococcales</taxon>
        <taxon>Microbacteriaceae</taxon>
        <taxon>Microbacterium</taxon>
    </lineage>
</organism>
<comment type="similarity">
    <text evidence="1">Belongs to the ROK (NagC/XylR) family.</text>
</comment>
<dbReference type="Pfam" id="PF09339">
    <property type="entry name" value="HTH_IclR"/>
    <property type="match status" value="1"/>
</dbReference>
<reference evidence="4" key="1">
    <citation type="journal article" date="2019" name="Int. J. Syst. Evol. Microbiol.">
        <title>The Global Catalogue of Microorganisms (GCM) 10K type strain sequencing project: providing services to taxonomists for standard genome sequencing and annotation.</title>
        <authorList>
            <consortium name="The Broad Institute Genomics Platform"/>
            <consortium name="The Broad Institute Genome Sequencing Center for Infectious Disease"/>
            <person name="Wu L."/>
            <person name="Ma J."/>
        </authorList>
    </citation>
    <scope>NUCLEOTIDE SEQUENCE [LARGE SCALE GENOMIC DNA]</scope>
    <source>
        <strain evidence="4">JCM 18537</strain>
    </source>
</reference>
<evidence type="ECO:0000256" key="1">
    <source>
        <dbReference type="ARBA" id="ARBA00006479"/>
    </source>
</evidence>
<dbReference type="InterPro" id="IPR036390">
    <property type="entry name" value="WH_DNA-bd_sf"/>
</dbReference>
<dbReference type="SUPFAM" id="SSF53067">
    <property type="entry name" value="Actin-like ATPase domain"/>
    <property type="match status" value="1"/>
</dbReference>
<dbReference type="InterPro" id="IPR036388">
    <property type="entry name" value="WH-like_DNA-bd_sf"/>
</dbReference>
<evidence type="ECO:0000313" key="4">
    <source>
        <dbReference type="Proteomes" id="UP001501645"/>
    </source>
</evidence>
<keyword evidence="4" id="KW-1185">Reference proteome</keyword>
<dbReference type="PANTHER" id="PTHR18964:SF149">
    <property type="entry name" value="BIFUNCTIONAL UDP-N-ACETYLGLUCOSAMINE 2-EPIMERASE_N-ACETYLMANNOSAMINE KINASE"/>
    <property type="match status" value="1"/>
</dbReference>
<dbReference type="Proteomes" id="UP001501645">
    <property type="component" value="Unassembled WGS sequence"/>
</dbReference>
<proteinExistence type="inferred from homology"/>
<dbReference type="InterPro" id="IPR000600">
    <property type="entry name" value="ROK"/>
</dbReference>
<name>A0ABP8ZXV3_9MICO</name>
<accession>A0ABP8ZXV3</accession>
<dbReference type="PANTHER" id="PTHR18964">
    <property type="entry name" value="ROK (REPRESSOR, ORF, KINASE) FAMILY"/>
    <property type="match status" value="1"/>
</dbReference>
<dbReference type="Pfam" id="PF00480">
    <property type="entry name" value="ROK"/>
    <property type="match status" value="1"/>
</dbReference>
<feature type="domain" description="HTH iclR-type" evidence="2">
    <location>
        <begin position="18"/>
        <end position="60"/>
    </location>
</feature>
<comment type="caution">
    <text evidence="3">The sequence shown here is derived from an EMBL/GenBank/DDBJ whole genome shotgun (WGS) entry which is preliminary data.</text>
</comment>
<dbReference type="Gene3D" id="3.30.420.40">
    <property type="match status" value="2"/>
</dbReference>
<evidence type="ECO:0000313" key="3">
    <source>
        <dbReference type="EMBL" id="GAA4768816.1"/>
    </source>
</evidence>
<gene>
    <name evidence="3" type="ORF">GCM10023351_10580</name>
</gene>
<dbReference type="InterPro" id="IPR043129">
    <property type="entry name" value="ATPase_NBD"/>
</dbReference>
<dbReference type="Gene3D" id="1.10.10.10">
    <property type="entry name" value="Winged helix-like DNA-binding domain superfamily/Winged helix DNA-binding domain"/>
    <property type="match status" value="1"/>
</dbReference>
<dbReference type="InterPro" id="IPR005471">
    <property type="entry name" value="Tscrpt_reg_IclR_N"/>
</dbReference>
<dbReference type="EMBL" id="BAABKO010000001">
    <property type="protein sequence ID" value="GAA4768816.1"/>
    <property type="molecule type" value="Genomic_DNA"/>
</dbReference>
<evidence type="ECO:0000259" key="2">
    <source>
        <dbReference type="Pfam" id="PF09339"/>
    </source>
</evidence>
<dbReference type="SUPFAM" id="SSF46785">
    <property type="entry name" value="Winged helix' DNA-binding domain"/>
    <property type="match status" value="1"/>
</dbReference>